<reference evidence="2 3" key="1">
    <citation type="submission" date="2020-06" db="EMBL/GenBank/DDBJ databases">
        <title>Methanolobus halotolerans sp. nov., isolated from a saline lake Tus in Siberia.</title>
        <authorList>
            <person name="Shen Y."/>
            <person name="Chen S.-C."/>
            <person name="Lai M.-C."/>
            <person name="Huang H.-H."/>
            <person name="Chiu H.-H."/>
            <person name="Tang S.-L."/>
            <person name="Rogozin D.Y."/>
            <person name="Degermendzhy A.G."/>
        </authorList>
    </citation>
    <scope>NUCLEOTIDE SEQUENCE [LARGE SCALE GENOMIC DNA]</scope>
    <source>
        <strain evidence="2 3">DSM 21339</strain>
    </source>
</reference>
<dbReference type="GeneID" id="55821975"/>
<dbReference type="CDD" id="cd02955">
    <property type="entry name" value="SSP411"/>
    <property type="match status" value="1"/>
</dbReference>
<dbReference type="InterPro" id="IPR024705">
    <property type="entry name" value="Ssp411"/>
</dbReference>
<dbReference type="Gene3D" id="3.40.30.10">
    <property type="entry name" value="Glutaredoxin"/>
    <property type="match status" value="1"/>
</dbReference>
<dbReference type="InterPro" id="IPR004879">
    <property type="entry name" value="Ssp411-like_TRX"/>
</dbReference>
<dbReference type="PANTHER" id="PTHR42899">
    <property type="entry name" value="SPERMATOGENESIS-ASSOCIATED PROTEIN 20"/>
    <property type="match status" value="1"/>
</dbReference>
<feature type="domain" description="Spermatogenesis-associated protein 20-like TRX" evidence="1">
    <location>
        <begin position="14"/>
        <end position="174"/>
    </location>
</feature>
<dbReference type="OrthoDB" id="28016at2157"/>
<proteinExistence type="predicted"/>
<dbReference type="PIRSF" id="PIRSF006402">
    <property type="entry name" value="UCP006402_thioredoxin"/>
    <property type="match status" value="1"/>
</dbReference>
<dbReference type="PANTHER" id="PTHR42899:SF1">
    <property type="entry name" value="SPERMATOGENESIS-ASSOCIATED PROTEIN 20"/>
    <property type="match status" value="1"/>
</dbReference>
<dbReference type="SUPFAM" id="SSF48208">
    <property type="entry name" value="Six-hairpin glycosidases"/>
    <property type="match status" value="1"/>
</dbReference>
<dbReference type="GO" id="GO:0005975">
    <property type="term" value="P:carbohydrate metabolic process"/>
    <property type="evidence" value="ECO:0007669"/>
    <property type="project" value="InterPro"/>
</dbReference>
<dbReference type="InterPro" id="IPR036249">
    <property type="entry name" value="Thioredoxin-like_sf"/>
</dbReference>
<dbReference type="EMBL" id="CP058215">
    <property type="protein sequence ID" value="QLC50510.1"/>
    <property type="molecule type" value="Genomic_DNA"/>
</dbReference>
<evidence type="ECO:0000313" key="3">
    <source>
        <dbReference type="Proteomes" id="UP000509594"/>
    </source>
</evidence>
<dbReference type="KEGG" id="mzi:HWN40_09830"/>
<dbReference type="InterPro" id="IPR012341">
    <property type="entry name" value="6hp_glycosidase-like_sf"/>
</dbReference>
<protein>
    <submittedName>
        <fullName evidence="2">Thioredoxin domain-containing protein</fullName>
    </submittedName>
</protein>
<dbReference type="Gene3D" id="1.50.10.10">
    <property type="match status" value="2"/>
</dbReference>
<keyword evidence="3" id="KW-1185">Reference proteome</keyword>
<sequence length="704" mass="81170">MQERRTERSERGANRLINEKSPYLLQHAYNPVDWHPWGEEAFRKAKAEDKPVFLSIGYSTCHWCHVMERESFENEEVARLINDTFVPIKVDREERPDIDSIYMSVCQALTGRGGWPLTIFMTPEKKPFLAATYIPRESRFGATGMLDLIPMLQQTWAQKREELISNADQIVSAISESTKESDEATLDRDVLDRTYQMLRNNFDPVSGGFGNAPKFPTPHHLTFLLRYWKRTGDSDAFEMVERTLQEMRRGGIYDHIGFGFHRYSTDKQWFVPHFEKMLYDQALISMAFTEAYQATHEKRYKKVVREIFRYLIRDMLSPEGAFYSAEDADSEGEEGKFYVWTEDEIDDVLEKDGAEFINKFFNITPGGNFMEEATRSKTGTNILHQKKDLENFAAENNMDFPDLKARYETIRQKLFDHREKRIRPAKDDKILTDWNGLMIVSLAKASAAFGDKEYRELAIRVADFIIKDMQNQEGRLLHRYREGEAAVEAFLEDYAFFIWGLTELYQVTFNTKYLKQALKLNEHLIEHFLDKENGGFFHTADYSESLLYRNKDVYDGASPSGNSICALNLLQLGRMTADTDLEDLARGVFDIFASQVQKVPLGYTQLLSALDFAIGPSREIVVVGKSGDEDTEEILSCINHDFIPNKVLVFKPSGESSGIEKMAGFVSEMEMKDGKATAYICENYNCSLPVNSRDEVYKQLRTDT</sequence>
<dbReference type="Proteomes" id="UP000509594">
    <property type="component" value="Chromosome"/>
</dbReference>
<dbReference type="InterPro" id="IPR008928">
    <property type="entry name" value="6-hairpin_glycosidase_sf"/>
</dbReference>
<dbReference type="SUPFAM" id="SSF52833">
    <property type="entry name" value="Thioredoxin-like"/>
    <property type="match status" value="1"/>
</dbReference>
<dbReference type="AlphaFoldDB" id="A0A7D5J9J9"/>
<name>A0A7D5J9J9_9EURY</name>
<dbReference type="Pfam" id="PF03190">
    <property type="entry name" value="Thioredox_DsbH"/>
    <property type="match status" value="1"/>
</dbReference>
<organism evidence="2 3">
    <name type="scientific">Methanolobus zinderi</name>
    <dbReference type="NCBI Taxonomy" id="536044"/>
    <lineage>
        <taxon>Archaea</taxon>
        <taxon>Methanobacteriati</taxon>
        <taxon>Methanobacteriota</taxon>
        <taxon>Stenosarchaea group</taxon>
        <taxon>Methanomicrobia</taxon>
        <taxon>Methanosarcinales</taxon>
        <taxon>Methanosarcinaceae</taxon>
        <taxon>Methanolobus</taxon>
    </lineage>
</organism>
<evidence type="ECO:0000259" key="1">
    <source>
        <dbReference type="Pfam" id="PF03190"/>
    </source>
</evidence>
<accession>A0A7D5J9J9</accession>
<evidence type="ECO:0000313" key="2">
    <source>
        <dbReference type="EMBL" id="QLC50510.1"/>
    </source>
</evidence>
<dbReference type="RefSeq" id="WP_176965566.1">
    <property type="nucleotide sequence ID" value="NZ_CP058215.1"/>
</dbReference>
<gene>
    <name evidence="2" type="ORF">HWN40_09830</name>
</gene>